<evidence type="ECO:0000256" key="19">
    <source>
        <dbReference type="ARBA" id="ARBA00045882"/>
    </source>
</evidence>
<dbReference type="PANTHER" id="PTHR12786">
    <property type="entry name" value="SPLICING FACTOR SF3A-RELATED"/>
    <property type="match status" value="1"/>
</dbReference>
<comment type="function">
    <text evidence="19">Plays a role in pre-mRNA splicing by facilitating excision of relatively short introns featuring weak 3'-splice sites (ss) and high GC content. May recruit CACTIN to the spliceosome.</text>
</comment>
<evidence type="ECO:0000256" key="9">
    <source>
        <dbReference type="ARBA" id="ARBA00022776"/>
    </source>
</evidence>
<feature type="compositionally biased region" description="Polar residues" evidence="21">
    <location>
        <begin position="332"/>
        <end position="342"/>
    </location>
</feature>
<dbReference type="InParanoid" id="A0A3Q3SKX4"/>
<evidence type="ECO:0000256" key="20">
    <source>
        <dbReference type="SAM" id="Coils"/>
    </source>
</evidence>
<dbReference type="InterPro" id="IPR051421">
    <property type="entry name" value="RNA_Proc_DNA_Dmg_Regulator"/>
</dbReference>
<comment type="subcellular location">
    <subcellularLocation>
        <location evidence="2">Cytoplasm</location>
    </subcellularLocation>
    <subcellularLocation>
        <location evidence="1">Nucleus</location>
    </subcellularLocation>
</comment>
<keyword evidence="14" id="KW-0539">Nucleus</keyword>
<dbReference type="GO" id="GO:0005634">
    <property type="term" value="C:nucleus"/>
    <property type="evidence" value="ECO:0007669"/>
    <property type="project" value="UniProtKB-SubCell"/>
</dbReference>
<accession>A0A3Q3SKX4</accession>
<dbReference type="InterPro" id="IPR053821">
    <property type="entry name" value="Sde2_Ubi"/>
</dbReference>
<organism evidence="25 26">
    <name type="scientific">Mastacembelus armatus</name>
    <name type="common">zig-zag eel</name>
    <dbReference type="NCBI Taxonomy" id="205130"/>
    <lineage>
        <taxon>Eukaryota</taxon>
        <taxon>Metazoa</taxon>
        <taxon>Chordata</taxon>
        <taxon>Craniata</taxon>
        <taxon>Vertebrata</taxon>
        <taxon>Euteleostomi</taxon>
        <taxon>Actinopterygii</taxon>
        <taxon>Neopterygii</taxon>
        <taxon>Teleostei</taxon>
        <taxon>Neoteleostei</taxon>
        <taxon>Acanthomorphata</taxon>
        <taxon>Anabantaria</taxon>
        <taxon>Synbranchiformes</taxon>
        <taxon>Mastacembelidae</taxon>
        <taxon>Mastacembelus</taxon>
    </lineage>
</organism>
<keyword evidence="9" id="KW-0498">Mitosis</keyword>
<keyword evidence="12" id="KW-0238">DNA-binding</keyword>
<protein>
    <recommendedName>
        <fullName evidence="16">Replication stress response regulator SDE2</fullName>
    </recommendedName>
</protein>
<evidence type="ECO:0000256" key="2">
    <source>
        <dbReference type="ARBA" id="ARBA00004496"/>
    </source>
</evidence>
<comment type="similarity">
    <text evidence="3">Belongs to the SDE2 family.</text>
</comment>
<evidence type="ECO:0000256" key="17">
    <source>
        <dbReference type="ARBA" id="ARBA00045469"/>
    </source>
</evidence>
<comment type="function">
    <text evidence="18">Inhibits translesion DNA synthesis by preventing monoubiquitination of PCNA, this is necessary to counteract damage due to ultraviolet light-induced replication stress. SDE2 is cleaved following PCNA binding, and its complete degradation is necessary to allow S-phase progression following DNA damage.</text>
</comment>
<evidence type="ECO:0000256" key="13">
    <source>
        <dbReference type="ARBA" id="ARBA00023187"/>
    </source>
</evidence>
<evidence type="ECO:0000256" key="4">
    <source>
        <dbReference type="ARBA" id="ARBA00022490"/>
    </source>
</evidence>
<sequence length="487" mass="53295">MTSHPEECCRRAAHAQRCAIANMEVFVSGSRFRFSNVVFPDGSVVRDVLDRFTHVEQGVSSHDFYVLKNGRLSDLDDPLQSGAIYHLEPRLRGGKGGFGSMLRALGAQIEKTTNREACRDLSGRRLRDVNHEKEMADWLKKQAEREAEKEQRRLERLQRKLSEPKHQFTDPEYQQQCHDLSERLEDSVLKGLQASSSGQVKAGDIAAAKRSNLYQSEQPKKKKKTTATACFWTGVGGLDELSSEEDCDDDDGDEDEDSPSTSSSGCGAAAATMTTQRQEPEPQQSSSLFSGPSEELRPPQTLTDQAGGSSEDLRPSQTLADQAGGSSEDLRPSQTLTDQAGGSSEDLRPSQTLTDQAVGTSKDLKHPQAPTEQAIRSSEDLRPSQIPTDQALGSSEDLRPPEVCKPSESNRLSQQQHRSALDLSSVSSADQLESLGLDVLKEELICRGLKCGGTLSERAARLFSVRGMSPDQIDPALLAKPGKTRKK</sequence>
<proteinExistence type="inferred from homology"/>
<keyword evidence="7" id="KW-0507">mRNA processing</keyword>
<comment type="function">
    <text evidence="17">Plays a role in ribosome biogenesis by enabling SNORD3- and SNORD118-dependent cleavage of the 47S rRNA precursor. Binds ncRNA (non-coding RNA) including the snoRNAs SNORD3 and SNORD118.</text>
</comment>
<dbReference type="GO" id="GO:0008380">
    <property type="term" value="P:RNA splicing"/>
    <property type="evidence" value="ECO:0007669"/>
    <property type="project" value="UniProtKB-KW"/>
</dbReference>
<reference evidence="25" key="2">
    <citation type="submission" date="2025-09" db="UniProtKB">
        <authorList>
            <consortium name="Ensembl"/>
        </authorList>
    </citation>
    <scope>IDENTIFICATION</scope>
</reference>
<feature type="domain" description="SDE2/SF3A3 SAP" evidence="22">
    <location>
        <begin position="409"/>
        <end position="480"/>
    </location>
</feature>
<dbReference type="Pfam" id="PF22782">
    <property type="entry name" value="SDE2"/>
    <property type="match status" value="1"/>
</dbReference>
<evidence type="ECO:0000256" key="15">
    <source>
        <dbReference type="ARBA" id="ARBA00023306"/>
    </source>
</evidence>
<feature type="compositionally biased region" description="Polar residues" evidence="21">
    <location>
        <begin position="407"/>
        <end position="418"/>
    </location>
</feature>
<dbReference type="Pfam" id="PF22781">
    <property type="entry name" value="Sde2_N_Ubi_vert"/>
    <property type="match status" value="1"/>
</dbReference>
<dbReference type="STRING" id="205130.ENSMAMP00000026490"/>
<evidence type="ECO:0000313" key="26">
    <source>
        <dbReference type="Proteomes" id="UP000261640"/>
    </source>
</evidence>
<evidence type="ECO:0000256" key="3">
    <source>
        <dbReference type="ARBA" id="ARBA00008726"/>
    </source>
</evidence>
<keyword evidence="26" id="KW-1185">Reference proteome</keyword>
<reference evidence="25" key="1">
    <citation type="submission" date="2025-08" db="UniProtKB">
        <authorList>
            <consortium name="Ensembl"/>
        </authorList>
    </citation>
    <scope>IDENTIFICATION</scope>
</reference>
<keyword evidence="10" id="KW-0694">RNA-binding</keyword>
<evidence type="ECO:0000259" key="22">
    <source>
        <dbReference type="Pfam" id="PF13297"/>
    </source>
</evidence>
<dbReference type="InterPro" id="IPR053822">
    <property type="entry name" value="SDE2-like_dom"/>
</dbReference>
<keyword evidence="5" id="KW-0690">Ribosome biogenesis</keyword>
<feature type="domain" description="SDE2-like" evidence="24">
    <location>
        <begin position="93"/>
        <end position="188"/>
    </location>
</feature>
<dbReference type="GO" id="GO:0003677">
    <property type="term" value="F:DNA binding"/>
    <property type="evidence" value="ECO:0007669"/>
    <property type="project" value="UniProtKB-KW"/>
</dbReference>
<evidence type="ECO:0000256" key="1">
    <source>
        <dbReference type="ARBA" id="ARBA00004123"/>
    </source>
</evidence>
<keyword evidence="4" id="KW-0963">Cytoplasm</keyword>
<dbReference type="GO" id="GO:0006397">
    <property type="term" value="P:mRNA processing"/>
    <property type="evidence" value="ECO:0007669"/>
    <property type="project" value="UniProtKB-KW"/>
</dbReference>
<evidence type="ECO:0000256" key="12">
    <source>
        <dbReference type="ARBA" id="ARBA00023125"/>
    </source>
</evidence>
<dbReference type="Pfam" id="PF13297">
    <property type="entry name" value="SDE2_2C"/>
    <property type="match status" value="1"/>
</dbReference>
<dbReference type="GeneTree" id="ENSGT00530000063402"/>
<dbReference type="GO" id="GO:0005737">
    <property type="term" value="C:cytoplasm"/>
    <property type="evidence" value="ECO:0007669"/>
    <property type="project" value="UniProtKB-SubCell"/>
</dbReference>
<dbReference type="GO" id="GO:0042254">
    <property type="term" value="P:ribosome biogenesis"/>
    <property type="evidence" value="ECO:0007669"/>
    <property type="project" value="UniProtKB-KW"/>
</dbReference>
<feature type="region of interest" description="Disordered" evidence="21">
    <location>
        <begin position="238"/>
        <end position="422"/>
    </location>
</feature>
<dbReference type="AlphaFoldDB" id="A0A3Q3SKX4"/>
<evidence type="ECO:0000256" key="18">
    <source>
        <dbReference type="ARBA" id="ARBA00045767"/>
    </source>
</evidence>
<evidence type="ECO:0000256" key="11">
    <source>
        <dbReference type="ARBA" id="ARBA00023054"/>
    </source>
</evidence>
<evidence type="ECO:0000313" key="25">
    <source>
        <dbReference type="Ensembl" id="ENSMAMP00000026490.1"/>
    </source>
</evidence>
<name>A0A3Q3SKX4_9TELE</name>
<keyword evidence="11 20" id="KW-0175">Coiled coil</keyword>
<evidence type="ECO:0000259" key="24">
    <source>
        <dbReference type="Pfam" id="PF22782"/>
    </source>
</evidence>
<evidence type="ECO:0000256" key="10">
    <source>
        <dbReference type="ARBA" id="ARBA00022884"/>
    </source>
</evidence>
<keyword evidence="15" id="KW-0131">Cell cycle</keyword>
<keyword evidence="8" id="KW-0235">DNA replication</keyword>
<evidence type="ECO:0000256" key="14">
    <source>
        <dbReference type="ARBA" id="ARBA00023242"/>
    </source>
</evidence>
<evidence type="ECO:0000256" key="8">
    <source>
        <dbReference type="ARBA" id="ARBA00022705"/>
    </source>
</evidence>
<dbReference type="InterPro" id="IPR025086">
    <property type="entry name" value="SDE2/SF3A3_SAP"/>
</dbReference>
<feature type="compositionally biased region" description="Polar residues" evidence="21">
    <location>
        <begin position="349"/>
        <end position="359"/>
    </location>
</feature>
<keyword evidence="6" id="KW-0132">Cell division</keyword>
<feature type="coiled-coil region" evidence="20">
    <location>
        <begin position="133"/>
        <end position="167"/>
    </location>
</feature>
<evidence type="ECO:0000256" key="7">
    <source>
        <dbReference type="ARBA" id="ARBA00022664"/>
    </source>
</evidence>
<evidence type="ECO:0000256" key="16">
    <source>
        <dbReference type="ARBA" id="ARBA00034556"/>
    </source>
</evidence>
<dbReference type="Proteomes" id="UP000261640">
    <property type="component" value="Unplaced"/>
</dbReference>
<dbReference type="Ensembl" id="ENSMAMT00000027167.2">
    <property type="protein sequence ID" value="ENSMAMP00000026490.1"/>
    <property type="gene ID" value="ENSMAMG00000017798.2"/>
</dbReference>
<evidence type="ECO:0000256" key="5">
    <source>
        <dbReference type="ARBA" id="ARBA00022517"/>
    </source>
</evidence>
<keyword evidence="13" id="KW-0508">mRNA splicing</keyword>
<dbReference type="PANTHER" id="PTHR12786:SF1">
    <property type="entry name" value="SPLICING REGULATOR SDE2"/>
    <property type="match status" value="1"/>
</dbReference>
<dbReference type="GO" id="GO:0006260">
    <property type="term" value="P:DNA replication"/>
    <property type="evidence" value="ECO:0007669"/>
    <property type="project" value="UniProtKB-KW"/>
</dbReference>
<dbReference type="GO" id="GO:0003723">
    <property type="term" value="F:RNA binding"/>
    <property type="evidence" value="ECO:0007669"/>
    <property type="project" value="UniProtKB-KW"/>
</dbReference>
<dbReference type="FunCoup" id="A0A3Q3SKX4">
    <property type="interactions" value="932"/>
</dbReference>
<feature type="compositionally biased region" description="Acidic residues" evidence="21">
    <location>
        <begin position="241"/>
        <end position="258"/>
    </location>
</feature>
<evidence type="ECO:0000259" key="23">
    <source>
        <dbReference type="Pfam" id="PF22781"/>
    </source>
</evidence>
<dbReference type="GO" id="GO:0051301">
    <property type="term" value="P:cell division"/>
    <property type="evidence" value="ECO:0007669"/>
    <property type="project" value="UniProtKB-KW"/>
</dbReference>
<evidence type="ECO:0000256" key="6">
    <source>
        <dbReference type="ARBA" id="ARBA00022618"/>
    </source>
</evidence>
<feature type="domain" description="Splicing regulator SDE2 ubiquitin" evidence="23">
    <location>
        <begin position="24"/>
        <end position="91"/>
    </location>
</feature>
<evidence type="ECO:0000256" key="21">
    <source>
        <dbReference type="SAM" id="MobiDB-lite"/>
    </source>
</evidence>